<evidence type="ECO:0000256" key="1">
    <source>
        <dbReference type="SAM" id="MobiDB-lite"/>
    </source>
</evidence>
<dbReference type="PATRIC" id="fig|246196.19.peg.2795"/>
<proteinExistence type="predicted"/>
<sequence length="178" mass="19150">MSAAGATVTADRDQQSRGSPPERFMSQRASHAVTYNAFFAAAAAPPILIGDPARQHGPIRVEALAGHLQPELVEAAESRQVSAGEARPTGSVRHVEVFQMDGVGTSIIGRPRPLSRHRRADDLYTLNCEEPDYSRGVSDQRSVCVSSHFVPGQHAGMPCIDALHCSRHTFREGDPGCP</sequence>
<dbReference type="OrthoDB" id="144293at2"/>
<dbReference type="STRING" id="246196.MSMEG_2827"/>
<organism evidence="2 3">
    <name type="scientific">Mycolicibacterium smegmatis (strain ATCC 700084 / mc(2)155)</name>
    <name type="common">Mycobacterium smegmatis</name>
    <dbReference type="NCBI Taxonomy" id="246196"/>
    <lineage>
        <taxon>Bacteria</taxon>
        <taxon>Bacillati</taxon>
        <taxon>Actinomycetota</taxon>
        <taxon>Actinomycetes</taxon>
        <taxon>Mycobacteriales</taxon>
        <taxon>Mycobacteriaceae</taxon>
        <taxon>Mycolicibacterium</taxon>
    </lineage>
</organism>
<gene>
    <name evidence="2" type="ordered locus">MSMEG_2827</name>
</gene>
<evidence type="ECO:0000313" key="3">
    <source>
        <dbReference type="Proteomes" id="UP000000757"/>
    </source>
</evidence>
<evidence type="ECO:0000313" key="2">
    <source>
        <dbReference type="EMBL" id="ABK71281.1"/>
    </source>
</evidence>
<dbReference type="KEGG" id="msm:MSMEG_2827"/>
<dbReference type="Proteomes" id="UP000000757">
    <property type="component" value="Chromosome"/>
</dbReference>
<dbReference type="AlphaFoldDB" id="A0QW63"/>
<feature type="region of interest" description="Disordered" evidence="1">
    <location>
        <begin position="1"/>
        <end position="26"/>
    </location>
</feature>
<keyword evidence="3" id="KW-1185">Reference proteome</keyword>
<dbReference type="EMBL" id="CP000480">
    <property type="protein sequence ID" value="ABK71281.1"/>
    <property type="molecule type" value="Genomic_DNA"/>
</dbReference>
<protein>
    <submittedName>
        <fullName evidence="2">Uncharacterized protein</fullName>
    </submittedName>
</protein>
<accession>A0QW63</accession>
<name>A0QW63_MYCS2</name>
<reference evidence="2 3" key="1">
    <citation type="submission" date="2006-10" db="EMBL/GenBank/DDBJ databases">
        <authorList>
            <person name="Fleischmann R.D."/>
            <person name="Dodson R.J."/>
            <person name="Haft D.H."/>
            <person name="Merkel J.S."/>
            <person name="Nelson W.C."/>
            <person name="Fraser C.M."/>
        </authorList>
    </citation>
    <scope>NUCLEOTIDE SEQUENCE [LARGE SCALE GENOMIC DNA]</scope>
    <source>
        <strain evidence="3">ATCC 700084 / mc(2)155</strain>
    </source>
</reference>